<organism evidence="1 2">
    <name type="scientific">Paraferrimonas haliotis</name>
    <dbReference type="NCBI Taxonomy" id="2013866"/>
    <lineage>
        <taxon>Bacteria</taxon>
        <taxon>Pseudomonadati</taxon>
        <taxon>Pseudomonadota</taxon>
        <taxon>Gammaproteobacteria</taxon>
        <taxon>Alteromonadales</taxon>
        <taxon>Ferrimonadaceae</taxon>
        <taxon>Paraferrimonas</taxon>
    </lineage>
</organism>
<dbReference type="Proteomes" id="UP001157439">
    <property type="component" value="Unassembled WGS sequence"/>
</dbReference>
<dbReference type="RefSeq" id="WP_095498454.1">
    <property type="nucleotide sequence ID" value="NZ_BSPO01000003.1"/>
</dbReference>
<dbReference type="AlphaFoldDB" id="A0AA37TM82"/>
<sequence>MRKLDLDFIFNGTVDEPHETSLSDDAEFCEFLEETLCKQREIAVDVVMTRLKRSNANVIKLAENVHINASPALIRQYLQSQFEGLLIGPKGKLRAEQAWRALGNYQNEQLLNQKCDNLAVHIKTAFNNIINCQVACH</sequence>
<protein>
    <submittedName>
        <fullName evidence="1">Uncharacterized protein</fullName>
    </submittedName>
</protein>
<dbReference type="EMBL" id="BSPO01000003">
    <property type="protein sequence ID" value="GLS84059.1"/>
    <property type="molecule type" value="Genomic_DNA"/>
</dbReference>
<evidence type="ECO:0000313" key="1">
    <source>
        <dbReference type="EMBL" id="GLS84059.1"/>
    </source>
</evidence>
<comment type="caution">
    <text evidence="1">The sequence shown here is derived from an EMBL/GenBank/DDBJ whole genome shotgun (WGS) entry which is preliminary data.</text>
</comment>
<proteinExistence type="predicted"/>
<evidence type="ECO:0000313" key="2">
    <source>
        <dbReference type="Proteomes" id="UP001157439"/>
    </source>
</evidence>
<name>A0AA37TM82_9GAMM</name>
<gene>
    <name evidence="1" type="ORF">GCM10007894_20360</name>
</gene>
<reference evidence="1 2" key="1">
    <citation type="journal article" date="2014" name="Int. J. Syst. Evol. Microbiol.">
        <title>Complete genome sequence of Corynebacterium casei LMG S-19264T (=DSM 44701T), isolated from a smear-ripened cheese.</title>
        <authorList>
            <consortium name="US DOE Joint Genome Institute (JGI-PGF)"/>
            <person name="Walter F."/>
            <person name="Albersmeier A."/>
            <person name="Kalinowski J."/>
            <person name="Ruckert C."/>
        </authorList>
    </citation>
    <scope>NUCLEOTIDE SEQUENCE [LARGE SCALE GENOMIC DNA]</scope>
    <source>
        <strain evidence="1 2">NBRC 112785</strain>
    </source>
</reference>
<accession>A0AA37TM82</accession>
<keyword evidence="2" id="KW-1185">Reference proteome</keyword>